<gene>
    <name evidence="2" type="ORF">IB75_08375</name>
</gene>
<sequence length="269" mass="28513">MFNDVYGCQSSNPKTSHSPMAKTGTPDQILAVGGRLTLLLGLLFTLLACATYGERVAPVPFPEAQSDHVDVDGAKVVARAFANNKEANQAFGFDIRGAGLFPIRFVIDNQSPLAARVRADQTFLVDDQGQAWPLLTAEQAYQRVRSHVELGETAKGASKPAALLGAAGALAGMAIGIVTGQNIGEITAKGAAAGAAAGALYGGTKRHGELDQQIRQDLLRESLRNERIRPGELAYGYLFFPGKEEAHSAKALRLGLKLGEKSHIVTMAF</sequence>
<dbReference type="Proteomes" id="UP000028839">
    <property type="component" value="Unassembled WGS sequence"/>
</dbReference>
<evidence type="ECO:0000313" key="3">
    <source>
        <dbReference type="Proteomes" id="UP000028839"/>
    </source>
</evidence>
<organism evidence="2 3">
    <name type="scientific">Nitrosococcus oceani C-27</name>
    <dbReference type="NCBI Taxonomy" id="314279"/>
    <lineage>
        <taxon>Bacteria</taxon>
        <taxon>Pseudomonadati</taxon>
        <taxon>Pseudomonadota</taxon>
        <taxon>Gammaproteobacteria</taxon>
        <taxon>Chromatiales</taxon>
        <taxon>Chromatiaceae</taxon>
        <taxon>Nitrosococcus</taxon>
    </lineage>
</organism>
<evidence type="ECO:0008006" key="4">
    <source>
        <dbReference type="Google" id="ProtNLM"/>
    </source>
</evidence>
<feature type="compositionally biased region" description="Polar residues" evidence="1">
    <location>
        <begin position="8"/>
        <end position="18"/>
    </location>
</feature>
<evidence type="ECO:0000313" key="2">
    <source>
        <dbReference type="EMBL" id="KFI19503.1"/>
    </source>
</evidence>
<feature type="region of interest" description="Disordered" evidence="1">
    <location>
        <begin position="1"/>
        <end position="22"/>
    </location>
</feature>
<dbReference type="EMBL" id="JPGN01000051">
    <property type="protein sequence ID" value="KFI19503.1"/>
    <property type="molecule type" value="Genomic_DNA"/>
</dbReference>
<dbReference type="OrthoDB" id="5565515at2"/>
<dbReference type="HOGENOM" id="CLU_1118916_0_0_6"/>
<dbReference type="AlphaFoldDB" id="A0A0E2Z1I6"/>
<reference evidence="2 3" key="1">
    <citation type="submission" date="2014-07" db="EMBL/GenBank/DDBJ databases">
        <title>Comparative analysis of Nitrosococcus oceani genome inventories of strains from Pacific and Atlantic gyres.</title>
        <authorList>
            <person name="Lim C.K."/>
            <person name="Wang L."/>
            <person name="Sayavedra-Soto L.A."/>
            <person name="Klotz M.G."/>
        </authorList>
    </citation>
    <scope>NUCLEOTIDE SEQUENCE [LARGE SCALE GENOMIC DNA]</scope>
    <source>
        <strain evidence="2 3">C-27</strain>
    </source>
</reference>
<protein>
    <recommendedName>
        <fullName evidence="4">Glycine zipper domain-containing protein</fullName>
    </recommendedName>
</protein>
<accession>A0A0E2Z1I6</accession>
<comment type="caution">
    <text evidence="2">The sequence shown here is derived from an EMBL/GenBank/DDBJ whole genome shotgun (WGS) entry which is preliminary data.</text>
</comment>
<proteinExistence type="predicted"/>
<name>A0A0E2Z1I6_9GAMM</name>
<evidence type="ECO:0000256" key="1">
    <source>
        <dbReference type="SAM" id="MobiDB-lite"/>
    </source>
</evidence>